<dbReference type="Proteomes" id="UP001597304">
    <property type="component" value="Unassembled WGS sequence"/>
</dbReference>
<dbReference type="PANTHER" id="PTHR14237:SF19">
    <property type="entry name" value="MITOCHONDRIAL AMIDOXIME REDUCING COMPONENT 1"/>
    <property type="match status" value="1"/>
</dbReference>
<feature type="domain" description="MOSC" evidence="1">
    <location>
        <begin position="131"/>
        <end position="290"/>
    </location>
</feature>
<dbReference type="RefSeq" id="WP_147914861.1">
    <property type="nucleotide sequence ID" value="NZ_JBHUEJ010000020.1"/>
</dbReference>
<evidence type="ECO:0000313" key="2">
    <source>
        <dbReference type="EMBL" id="MFD1711116.1"/>
    </source>
</evidence>
<accession>A0ABW4KWG5</accession>
<comment type="caution">
    <text evidence="2">The sequence shown here is derived from an EMBL/GenBank/DDBJ whole genome shotgun (WGS) entry which is preliminary data.</text>
</comment>
<reference evidence="3" key="1">
    <citation type="journal article" date="2019" name="Int. J. Syst. Evol. Microbiol.">
        <title>The Global Catalogue of Microorganisms (GCM) 10K type strain sequencing project: providing services to taxonomists for standard genome sequencing and annotation.</title>
        <authorList>
            <consortium name="The Broad Institute Genomics Platform"/>
            <consortium name="The Broad Institute Genome Sequencing Center for Infectious Disease"/>
            <person name="Wu L."/>
            <person name="Ma J."/>
        </authorList>
    </citation>
    <scope>NUCLEOTIDE SEQUENCE [LARGE SCALE GENOMIC DNA]</scope>
    <source>
        <strain evidence="3">LMG 29247</strain>
    </source>
</reference>
<dbReference type="Pfam" id="PF03476">
    <property type="entry name" value="MOSC_N"/>
    <property type="match status" value="1"/>
</dbReference>
<dbReference type="InterPro" id="IPR011037">
    <property type="entry name" value="Pyrv_Knase-like_insert_dom_sf"/>
</dbReference>
<protein>
    <submittedName>
        <fullName evidence="2">MOSC domain-containing protein</fullName>
    </submittedName>
</protein>
<dbReference type="SUPFAM" id="SSF141673">
    <property type="entry name" value="MOSC N-terminal domain-like"/>
    <property type="match status" value="1"/>
</dbReference>
<organism evidence="2 3">
    <name type="scientific">Ottowia flava</name>
    <dbReference type="NCBI Taxonomy" id="2675430"/>
    <lineage>
        <taxon>Bacteria</taxon>
        <taxon>Pseudomonadati</taxon>
        <taxon>Pseudomonadota</taxon>
        <taxon>Betaproteobacteria</taxon>
        <taxon>Burkholderiales</taxon>
        <taxon>Comamonadaceae</taxon>
        <taxon>Ottowia</taxon>
    </lineage>
</organism>
<dbReference type="PROSITE" id="PS51340">
    <property type="entry name" value="MOSC"/>
    <property type="match status" value="1"/>
</dbReference>
<dbReference type="Pfam" id="PF03473">
    <property type="entry name" value="MOSC"/>
    <property type="match status" value="1"/>
</dbReference>
<keyword evidence="3" id="KW-1185">Reference proteome</keyword>
<evidence type="ECO:0000259" key="1">
    <source>
        <dbReference type="PROSITE" id="PS51340"/>
    </source>
</evidence>
<sequence length="294" mass="31680">MTAPAQAPNDARLHASVAQLFVYPVKSCAGVALDRAELLDTGFDLDRAWMVVDAHGDFVTQRDLPRMALVKPQIKHLEVVLRAPGMLALHLGINEVDSPARVTVWKDTVDAWDMGGVAAQWFSDFLGRPGLRLVRFDPEVRRLASAQWTGEVQAPIEFADGFPLLVTSTASLAELNTRLAAAGHAPVGIERFRANIVLDGVHAHDEDRIDELVVASAGGEVRLKLVKPCARCPIPNVDPATGDSTPAVLDALQGYRADPRLDGALTFGMNAIVLAGTGQTLRVGDVAQGEWRFD</sequence>
<dbReference type="InterPro" id="IPR005302">
    <property type="entry name" value="MoCF_Sase_C"/>
</dbReference>
<name>A0ABW4KWG5_9BURK</name>
<gene>
    <name evidence="2" type="ORF">ACFSF0_10890</name>
</gene>
<proteinExistence type="predicted"/>
<dbReference type="EMBL" id="JBHUEJ010000020">
    <property type="protein sequence ID" value="MFD1711116.1"/>
    <property type="molecule type" value="Genomic_DNA"/>
</dbReference>
<evidence type="ECO:0000313" key="3">
    <source>
        <dbReference type="Proteomes" id="UP001597304"/>
    </source>
</evidence>
<dbReference type="InterPro" id="IPR005303">
    <property type="entry name" value="MOCOS_middle"/>
</dbReference>
<dbReference type="PANTHER" id="PTHR14237">
    <property type="entry name" value="MOLYBDOPTERIN COFACTOR SULFURASE MOSC"/>
    <property type="match status" value="1"/>
</dbReference>
<dbReference type="SUPFAM" id="SSF50800">
    <property type="entry name" value="PK beta-barrel domain-like"/>
    <property type="match status" value="1"/>
</dbReference>